<feature type="compositionally biased region" description="Low complexity" evidence="3">
    <location>
        <begin position="50"/>
        <end position="64"/>
    </location>
</feature>
<dbReference type="SUPFAM" id="SSF52540">
    <property type="entry name" value="P-loop containing nucleoside triphosphate hydrolases"/>
    <property type="match status" value="1"/>
</dbReference>
<dbReference type="Pfam" id="PF00270">
    <property type="entry name" value="DEAD"/>
    <property type="match status" value="1"/>
</dbReference>
<dbReference type="GO" id="GO:0005524">
    <property type="term" value="F:ATP binding"/>
    <property type="evidence" value="ECO:0007669"/>
    <property type="project" value="UniProtKB-KW"/>
</dbReference>
<gene>
    <name evidence="6" type="ORF">C1SCF055_LOCUS39788</name>
</gene>
<dbReference type="Proteomes" id="UP001152797">
    <property type="component" value="Unassembled WGS sequence"/>
</dbReference>
<keyword evidence="1" id="KW-0547">Nucleotide-binding</keyword>
<dbReference type="GO" id="GO:0003723">
    <property type="term" value="F:RNA binding"/>
    <property type="evidence" value="ECO:0007669"/>
    <property type="project" value="TreeGrafter"/>
</dbReference>
<dbReference type="EMBL" id="CAMXCT030006507">
    <property type="protein sequence ID" value="CAL4802239.1"/>
    <property type="molecule type" value="Genomic_DNA"/>
</dbReference>
<feature type="region of interest" description="Disordered" evidence="3">
    <location>
        <begin position="357"/>
        <end position="380"/>
    </location>
</feature>
<dbReference type="EMBL" id="CAMXCT020006507">
    <property type="protein sequence ID" value="CAL1168302.1"/>
    <property type="molecule type" value="Genomic_DNA"/>
</dbReference>
<dbReference type="Pfam" id="PF00271">
    <property type="entry name" value="Helicase_C"/>
    <property type="match status" value="1"/>
</dbReference>
<dbReference type="Pfam" id="PF07717">
    <property type="entry name" value="OB_NTP_bind"/>
    <property type="match status" value="1"/>
</dbReference>
<dbReference type="InterPro" id="IPR027417">
    <property type="entry name" value="P-loop_NTPase"/>
</dbReference>
<proteinExistence type="predicted"/>
<dbReference type="InterPro" id="IPR001650">
    <property type="entry name" value="Helicase_C-like"/>
</dbReference>
<protein>
    <submittedName>
        <fullName evidence="8">ATP-dependent RNA helicase DHX57 (DEA H box protein 57)</fullName>
    </submittedName>
</protein>
<dbReference type="Gene3D" id="1.20.120.1080">
    <property type="match status" value="1"/>
</dbReference>
<dbReference type="AlphaFoldDB" id="A0A9P1DT12"/>
<name>A0A9P1DT12_9DINO</name>
<evidence type="ECO:0000256" key="3">
    <source>
        <dbReference type="SAM" id="MobiDB-lite"/>
    </source>
</evidence>
<dbReference type="CDD" id="cd17917">
    <property type="entry name" value="DEXHc_RHA-like"/>
    <property type="match status" value="1"/>
</dbReference>
<reference evidence="7" key="2">
    <citation type="submission" date="2024-04" db="EMBL/GenBank/DDBJ databases">
        <authorList>
            <person name="Chen Y."/>
            <person name="Shah S."/>
            <person name="Dougan E. K."/>
            <person name="Thang M."/>
            <person name="Chan C."/>
        </authorList>
    </citation>
    <scope>NUCLEOTIDE SEQUENCE [LARGE SCALE GENOMIC DNA]</scope>
</reference>
<feature type="domain" description="Helicase C-terminal" evidence="5">
    <location>
        <begin position="422"/>
        <end position="602"/>
    </location>
</feature>
<dbReference type="InterPro" id="IPR011709">
    <property type="entry name" value="DEAD-box_helicase_OB_fold"/>
</dbReference>
<dbReference type="InterPro" id="IPR011545">
    <property type="entry name" value="DEAD/DEAH_box_helicase_dom"/>
</dbReference>
<dbReference type="GO" id="GO:0004386">
    <property type="term" value="F:helicase activity"/>
    <property type="evidence" value="ECO:0007669"/>
    <property type="project" value="UniProtKB-KW"/>
</dbReference>
<comment type="caution">
    <text evidence="6">The sequence shown here is derived from an EMBL/GenBank/DDBJ whole genome shotgun (WGS) entry which is preliminary data.</text>
</comment>
<dbReference type="EMBL" id="CAMXCT010006507">
    <property type="protein sequence ID" value="CAI4014927.1"/>
    <property type="molecule type" value="Genomic_DNA"/>
</dbReference>
<feature type="region of interest" description="Disordered" evidence="3">
    <location>
        <begin position="38"/>
        <end position="66"/>
    </location>
</feature>
<accession>A0A9P1DT12</accession>
<evidence type="ECO:0000259" key="4">
    <source>
        <dbReference type="PROSITE" id="PS51192"/>
    </source>
</evidence>
<dbReference type="OrthoDB" id="10253254at2759"/>
<dbReference type="SMART" id="SM00487">
    <property type="entry name" value="DEXDc"/>
    <property type="match status" value="1"/>
</dbReference>
<evidence type="ECO:0000256" key="1">
    <source>
        <dbReference type="ARBA" id="ARBA00022741"/>
    </source>
</evidence>
<keyword evidence="8" id="KW-0347">Helicase</keyword>
<keyword evidence="8" id="KW-0378">Hydrolase</keyword>
<keyword evidence="9" id="KW-1185">Reference proteome</keyword>
<dbReference type="SMART" id="SM00490">
    <property type="entry name" value="HELICc"/>
    <property type="match status" value="1"/>
</dbReference>
<sequence length="971" mass="106782">MLQGACIQFRALKCYDANRPRKSLRAIMTALSALPELSPQKSPERLAKASNSPEPRSVRSSPSSCHAEARALQRAEVVEPRLRPERDKVRCDANGVVKLSLSEVTSKALKHLLTVLRRVPAPVNSLRPEPGQAGHRPAAYAAVPKAARVRPGLVELPVAQHRQSFLEAVTRNPVVIVQGATGCGKTTQLPQYLLTQAAEQQQPCRILVTQPRRVSCVSVAKRVAYERDEAIGQCVGYAIRHESRGGDSTCLTYCTQGVLLRWLESDPDLNGVTHIFADEVHERTVEGDLLLLLLQQLSKRRGKSLRIVAMSATLDAERLRQYFEATLLKLPGRMFPVKTLFLEDALEMTKHLVEQQLPNRRSSSRYRASTKYSGAPDCSQPKLEDLSNHAVLQRYSHMSSQTRSAISAMDPNVVNYDLAADVLRYFLSQDPPRGPDGPQDAILVFLSGAQEIERMRAALLEACPELKKDPANSWILNLHSSLQHEDQQLVFERPPAGVRKIILATNIAETSITIDDVGVVIDTGHVKELRYDSGRRLASLQDVFECRSSARQRRGRAGRVAPGVCVHLVTKYCHDQLMEEHQEPEVRRVPLEELLLRVYATGLPEVLNTSVDACQALLDPPDAGSVRSSLRQLRRLGFLTSGQLTLLGRRARPLPLAPHRAKLALLGTAFGPPICEVAACAAAALNAASWPFFGVGACSSSFDGNGRSGSRFEARRVHRQIAEEVSGGLGCSDLLDVLRVFGEWHALAKDDRRRGAAAWHLRSSALEEIEEARLQLLDLLNENHRSRPVALGGANGELAPLLVGLLAAASFPQIALAIPKETLSSSMGTGPVMSELFVDHKGSWVPVQVHPSSISAKEKIFGTPFVLYEELTETSRLYLRCITCVAPLTLLLFANLLSETMEQMQCSVHLRDEALVQLGMLKVLVPKKAADEILEIRSHLEKLVGTGVRGVPAEVLDALMEVLRQPMDMVP</sequence>
<dbReference type="PROSITE" id="PS51192">
    <property type="entry name" value="HELICASE_ATP_BIND_1"/>
    <property type="match status" value="1"/>
</dbReference>
<evidence type="ECO:0000259" key="5">
    <source>
        <dbReference type="PROSITE" id="PS51194"/>
    </source>
</evidence>
<dbReference type="PANTHER" id="PTHR18934">
    <property type="entry name" value="ATP-DEPENDENT RNA HELICASE"/>
    <property type="match status" value="1"/>
</dbReference>
<dbReference type="InterPro" id="IPR014001">
    <property type="entry name" value="Helicase_ATP-bd"/>
</dbReference>
<evidence type="ECO:0000313" key="9">
    <source>
        <dbReference type="Proteomes" id="UP001152797"/>
    </source>
</evidence>
<dbReference type="PANTHER" id="PTHR18934:SF145">
    <property type="entry name" value="ATP-DEPENDENT RNA HELICASE DHX57-RELATED"/>
    <property type="match status" value="1"/>
</dbReference>
<dbReference type="PROSITE" id="PS51194">
    <property type="entry name" value="HELICASE_CTER"/>
    <property type="match status" value="1"/>
</dbReference>
<dbReference type="CDD" id="cd18791">
    <property type="entry name" value="SF2_C_RHA"/>
    <property type="match status" value="1"/>
</dbReference>
<organism evidence="6">
    <name type="scientific">Cladocopium goreaui</name>
    <dbReference type="NCBI Taxonomy" id="2562237"/>
    <lineage>
        <taxon>Eukaryota</taxon>
        <taxon>Sar</taxon>
        <taxon>Alveolata</taxon>
        <taxon>Dinophyceae</taxon>
        <taxon>Suessiales</taxon>
        <taxon>Symbiodiniaceae</taxon>
        <taxon>Cladocopium</taxon>
    </lineage>
</organism>
<reference evidence="6" key="1">
    <citation type="submission" date="2022-10" db="EMBL/GenBank/DDBJ databases">
        <authorList>
            <person name="Chen Y."/>
            <person name="Dougan E. K."/>
            <person name="Chan C."/>
            <person name="Rhodes N."/>
            <person name="Thang M."/>
        </authorList>
    </citation>
    <scope>NUCLEOTIDE SEQUENCE</scope>
</reference>
<evidence type="ECO:0000313" key="8">
    <source>
        <dbReference type="EMBL" id="CAL4802239.1"/>
    </source>
</evidence>
<evidence type="ECO:0000313" key="6">
    <source>
        <dbReference type="EMBL" id="CAI4014927.1"/>
    </source>
</evidence>
<feature type="compositionally biased region" description="Polar residues" evidence="3">
    <location>
        <begin position="357"/>
        <end position="372"/>
    </location>
</feature>
<keyword evidence="2" id="KW-0067">ATP-binding</keyword>
<feature type="domain" description="Helicase ATP-binding" evidence="4">
    <location>
        <begin position="166"/>
        <end position="332"/>
    </location>
</feature>
<evidence type="ECO:0000256" key="2">
    <source>
        <dbReference type="ARBA" id="ARBA00022840"/>
    </source>
</evidence>
<evidence type="ECO:0000313" key="7">
    <source>
        <dbReference type="EMBL" id="CAL1168302.1"/>
    </source>
</evidence>
<dbReference type="Gene3D" id="3.40.50.300">
    <property type="entry name" value="P-loop containing nucleotide triphosphate hydrolases"/>
    <property type="match status" value="2"/>
</dbReference>